<dbReference type="GO" id="GO:0080043">
    <property type="term" value="F:quercetin 3-O-glucosyltransferase activity"/>
    <property type="evidence" value="ECO:0007669"/>
    <property type="project" value="TreeGrafter"/>
</dbReference>
<sequence>MKNIRLKDFPSFIRTTDINETMFDFMGSEAHNCLNSSVIIINTFKDFEYEVLEAISSKFPNIYNIGPIHLLGQHVSESQFMSLGSNLWKEDSKCLQWLDKKEPNSVVYVNYGSVTVMTEQHLIEFAWGVANSKHTFLWIVRPDVVMGDSAILPEEFFEETKDRGLLTSWCPQDKVLAHPSIGVFLTHCGWNSTIESVSAGVPVICWPFFAEQQTNTWYACTTWEIGMEVNHDVKRDEIEALVKEMMEGDKGKATRQKAREWKKKAVEATDIEGPSYKNFERLIKEVLLIGLRRRPSPPGEGDHDQKRPDLGSAALSLSFFLFFFILASRSIGSELPPQPLPPTTFVSTSPSSDPVLYGGNLLEFLGGLSLHQIPSLLSARLCRSRGCRGLLRRWLFGGHPVWGSLPVRVYLAYSTFEVDSSKPLLEGPLLHLNCMAFCQGNFDSTSL</sequence>
<evidence type="ECO:0000256" key="1">
    <source>
        <dbReference type="ARBA" id="ARBA00009995"/>
    </source>
</evidence>
<accession>A0A2N9F4S0</accession>
<dbReference type="Pfam" id="PF00201">
    <property type="entry name" value="UDPGT"/>
    <property type="match status" value="1"/>
</dbReference>
<keyword evidence="3" id="KW-0328">Glycosyltransferase</keyword>
<dbReference type="PANTHER" id="PTHR11926:SF1365">
    <property type="entry name" value="GLYCOSYLTRANSFERASE"/>
    <property type="match status" value="1"/>
</dbReference>
<dbReference type="InterPro" id="IPR035595">
    <property type="entry name" value="UDP_glycos_trans_CS"/>
</dbReference>
<dbReference type="SUPFAM" id="SSF53756">
    <property type="entry name" value="UDP-Glycosyltransferase/glycogen phosphorylase"/>
    <property type="match status" value="1"/>
</dbReference>
<evidence type="ECO:0000256" key="4">
    <source>
        <dbReference type="RuleBase" id="RU362057"/>
    </source>
</evidence>
<dbReference type="InterPro" id="IPR002213">
    <property type="entry name" value="UDP_glucos_trans"/>
</dbReference>
<name>A0A2N9F4S0_FAGSY</name>
<dbReference type="GO" id="GO:0080044">
    <property type="term" value="F:quercetin 7-O-glucosyltransferase activity"/>
    <property type="evidence" value="ECO:0007669"/>
    <property type="project" value="TreeGrafter"/>
</dbReference>
<protein>
    <recommendedName>
        <fullName evidence="4">Glycosyltransferase</fullName>
        <ecNumber evidence="4">2.4.1.-</ecNumber>
    </recommendedName>
</protein>
<evidence type="ECO:0000313" key="5">
    <source>
        <dbReference type="EMBL" id="SPC82128.1"/>
    </source>
</evidence>
<dbReference type="PROSITE" id="PS00375">
    <property type="entry name" value="UDPGT"/>
    <property type="match status" value="1"/>
</dbReference>
<gene>
    <name evidence="5" type="ORF">FSB_LOCUS10010</name>
</gene>
<comment type="similarity">
    <text evidence="1 3">Belongs to the UDP-glycosyltransferase family.</text>
</comment>
<reference evidence="5" key="1">
    <citation type="submission" date="2018-02" db="EMBL/GenBank/DDBJ databases">
        <authorList>
            <person name="Cohen D.B."/>
            <person name="Kent A.D."/>
        </authorList>
    </citation>
    <scope>NUCLEOTIDE SEQUENCE</scope>
</reference>
<evidence type="ECO:0000256" key="2">
    <source>
        <dbReference type="ARBA" id="ARBA00022679"/>
    </source>
</evidence>
<dbReference type="Gene3D" id="3.40.50.2000">
    <property type="entry name" value="Glycogen Phosphorylase B"/>
    <property type="match status" value="2"/>
</dbReference>
<keyword evidence="2 3" id="KW-0808">Transferase</keyword>
<dbReference type="FunFam" id="3.40.50.2000:FF:000027">
    <property type="entry name" value="Glycosyltransferase"/>
    <property type="match status" value="1"/>
</dbReference>
<proteinExistence type="inferred from homology"/>
<organism evidence="5">
    <name type="scientific">Fagus sylvatica</name>
    <name type="common">Beechnut</name>
    <dbReference type="NCBI Taxonomy" id="28930"/>
    <lineage>
        <taxon>Eukaryota</taxon>
        <taxon>Viridiplantae</taxon>
        <taxon>Streptophyta</taxon>
        <taxon>Embryophyta</taxon>
        <taxon>Tracheophyta</taxon>
        <taxon>Spermatophyta</taxon>
        <taxon>Magnoliopsida</taxon>
        <taxon>eudicotyledons</taxon>
        <taxon>Gunneridae</taxon>
        <taxon>Pentapetalae</taxon>
        <taxon>rosids</taxon>
        <taxon>fabids</taxon>
        <taxon>Fagales</taxon>
        <taxon>Fagaceae</taxon>
        <taxon>Fagus</taxon>
    </lineage>
</organism>
<dbReference type="AlphaFoldDB" id="A0A2N9F4S0"/>
<dbReference type="EMBL" id="OIVN01000558">
    <property type="protein sequence ID" value="SPC82128.1"/>
    <property type="molecule type" value="Genomic_DNA"/>
</dbReference>
<dbReference type="CDD" id="cd03784">
    <property type="entry name" value="GT1_Gtf-like"/>
    <property type="match status" value="1"/>
</dbReference>
<dbReference type="PANTHER" id="PTHR11926">
    <property type="entry name" value="GLUCOSYL/GLUCURONOSYL TRANSFERASES"/>
    <property type="match status" value="1"/>
</dbReference>
<evidence type="ECO:0000256" key="3">
    <source>
        <dbReference type="RuleBase" id="RU003718"/>
    </source>
</evidence>
<dbReference type="EC" id="2.4.1.-" evidence="4"/>